<gene>
    <name evidence="2" type="ORF">CLV40_12154</name>
</gene>
<dbReference type="RefSeq" id="WP_104482125.1">
    <property type="nucleotide sequence ID" value="NZ_CP154825.1"/>
</dbReference>
<keyword evidence="3" id="KW-1185">Reference proteome</keyword>
<proteinExistence type="predicted"/>
<protein>
    <recommendedName>
        <fullName evidence="4">YbaB/EbfC DNA-binding family protein</fullName>
    </recommendedName>
</protein>
<dbReference type="OrthoDB" id="9988184at2"/>
<feature type="region of interest" description="Disordered" evidence="1">
    <location>
        <begin position="73"/>
        <end position="97"/>
    </location>
</feature>
<name>A0A2S6GG65_9PSEU</name>
<evidence type="ECO:0000313" key="2">
    <source>
        <dbReference type="EMBL" id="PPK64190.1"/>
    </source>
</evidence>
<dbReference type="EMBL" id="PTIX01000021">
    <property type="protein sequence ID" value="PPK64190.1"/>
    <property type="molecule type" value="Genomic_DNA"/>
</dbReference>
<dbReference type="AlphaFoldDB" id="A0A2S6GG65"/>
<comment type="caution">
    <text evidence="2">The sequence shown here is derived from an EMBL/GenBank/DDBJ whole genome shotgun (WGS) entry which is preliminary data.</text>
</comment>
<evidence type="ECO:0000256" key="1">
    <source>
        <dbReference type="SAM" id="MobiDB-lite"/>
    </source>
</evidence>
<organism evidence="2 3">
    <name type="scientific">Actinokineospora auranticolor</name>
    <dbReference type="NCBI Taxonomy" id="155976"/>
    <lineage>
        <taxon>Bacteria</taxon>
        <taxon>Bacillati</taxon>
        <taxon>Actinomycetota</taxon>
        <taxon>Actinomycetes</taxon>
        <taxon>Pseudonocardiales</taxon>
        <taxon>Pseudonocardiaceae</taxon>
        <taxon>Actinokineospora</taxon>
    </lineage>
</organism>
<evidence type="ECO:0000313" key="3">
    <source>
        <dbReference type="Proteomes" id="UP000239203"/>
    </source>
</evidence>
<sequence length="97" mass="10111">MTLTERLSSITATATGNHGIKTTVTVDGLLIALDLGTTTYTMSASALAAEITTLTHRAAADALAQGMAILEPHTGTEFPTNEPPEPDYTPPTWSLSP</sequence>
<dbReference type="Proteomes" id="UP000239203">
    <property type="component" value="Unassembled WGS sequence"/>
</dbReference>
<reference evidence="2 3" key="1">
    <citation type="submission" date="2018-02" db="EMBL/GenBank/DDBJ databases">
        <title>Genomic Encyclopedia of Archaeal and Bacterial Type Strains, Phase II (KMG-II): from individual species to whole genera.</title>
        <authorList>
            <person name="Goeker M."/>
        </authorList>
    </citation>
    <scope>NUCLEOTIDE SEQUENCE [LARGE SCALE GENOMIC DNA]</scope>
    <source>
        <strain evidence="2 3">YU 961-1</strain>
    </source>
</reference>
<evidence type="ECO:0008006" key="4">
    <source>
        <dbReference type="Google" id="ProtNLM"/>
    </source>
</evidence>
<accession>A0A2S6GG65</accession>